<keyword evidence="2" id="KW-1185">Reference proteome</keyword>
<proteinExistence type="predicted"/>
<accession>A0A0V0ZG71</accession>
<evidence type="ECO:0000313" key="1">
    <source>
        <dbReference type="EMBL" id="KRY11512.1"/>
    </source>
</evidence>
<sequence>MKFCDKNIWIVNPFQSDVVATDISTKADEENYSFKMSYLRKRLIQFWLSVQNTYPTLSTAALKVLLSFTTSYMCEIGFSAMIGIKTKL</sequence>
<comment type="caution">
    <text evidence="1">The sequence shown here is derived from an EMBL/GenBank/DDBJ whole genome shotgun (WGS) entry which is preliminary data.</text>
</comment>
<protein>
    <submittedName>
        <fullName evidence="1">SCAN domain-containing protein 3</fullName>
    </submittedName>
</protein>
<dbReference type="PANTHER" id="PTHR45913:SF19">
    <property type="entry name" value="LOW QUALITY PROTEIN: ZINC FINGER BED DOMAIN-CONTAINING PROTEIN 5-LIKE"/>
    <property type="match status" value="1"/>
</dbReference>
<dbReference type="EMBL" id="JYDQ01000192">
    <property type="protein sequence ID" value="KRY11512.1"/>
    <property type="molecule type" value="Genomic_DNA"/>
</dbReference>
<reference evidence="1 2" key="1">
    <citation type="submission" date="2015-01" db="EMBL/GenBank/DDBJ databases">
        <title>Evolution of Trichinella species and genotypes.</title>
        <authorList>
            <person name="Korhonen P.K."/>
            <person name="Edoardo P."/>
            <person name="Giuseppe L.R."/>
            <person name="Gasser R.B."/>
        </authorList>
    </citation>
    <scope>NUCLEOTIDE SEQUENCE [LARGE SCALE GENOMIC DNA]</scope>
    <source>
        <strain evidence="1">ISS2496</strain>
    </source>
</reference>
<organism evidence="1 2">
    <name type="scientific">Trichinella patagoniensis</name>
    <dbReference type="NCBI Taxonomy" id="990121"/>
    <lineage>
        <taxon>Eukaryota</taxon>
        <taxon>Metazoa</taxon>
        <taxon>Ecdysozoa</taxon>
        <taxon>Nematoda</taxon>
        <taxon>Enoplea</taxon>
        <taxon>Dorylaimia</taxon>
        <taxon>Trichinellida</taxon>
        <taxon>Trichinellidae</taxon>
        <taxon>Trichinella</taxon>
    </lineage>
</organism>
<name>A0A0V0ZG71_9BILA</name>
<gene>
    <name evidence="1" type="primary">SCAND3</name>
    <name evidence="1" type="ORF">T12_13542</name>
</gene>
<evidence type="ECO:0000313" key="2">
    <source>
        <dbReference type="Proteomes" id="UP000054783"/>
    </source>
</evidence>
<dbReference type="Proteomes" id="UP000054783">
    <property type="component" value="Unassembled WGS sequence"/>
</dbReference>
<dbReference type="AlphaFoldDB" id="A0A0V0ZG71"/>
<dbReference type="PANTHER" id="PTHR45913">
    <property type="entry name" value="EPM2A-INTERACTING PROTEIN 1"/>
    <property type="match status" value="1"/>
</dbReference>